<evidence type="ECO:0000256" key="4">
    <source>
        <dbReference type="ARBA" id="ARBA00022606"/>
    </source>
</evidence>
<feature type="transmembrane region" description="Helical" evidence="12">
    <location>
        <begin position="24"/>
        <end position="46"/>
    </location>
</feature>
<keyword evidence="15" id="KW-1185">Reference proteome</keyword>
<dbReference type="Gene3D" id="1.20.1070.10">
    <property type="entry name" value="Rhodopsin 7-helix transmembrane proteins"/>
    <property type="match status" value="1"/>
</dbReference>
<evidence type="ECO:0000256" key="7">
    <source>
        <dbReference type="ARBA" id="ARBA00022989"/>
    </source>
</evidence>
<evidence type="ECO:0000256" key="6">
    <source>
        <dbReference type="ARBA" id="ARBA00022725"/>
    </source>
</evidence>
<dbReference type="InterPro" id="IPR017452">
    <property type="entry name" value="GPCR_Rhodpsn_7TM"/>
</dbReference>
<feature type="transmembrane region" description="Helical" evidence="12">
    <location>
        <begin position="270"/>
        <end position="290"/>
    </location>
</feature>
<comment type="function">
    <text evidence="1">Putative odorant or sperm cell receptor.</text>
</comment>
<dbReference type="FunFam" id="1.20.1070.10:FF:000001">
    <property type="entry name" value="Olfactory receptor"/>
    <property type="match status" value="1"/>
</dbReference>
<keyword evidence="8" id="KW-0297">G-protein coupled receptor</keyword>
<dbReference type="AlphaFoldDB" id="A0A8C3YL82"/>
<evidence type="ECO:0000313" key="14">
    <source>
        <dbReference type="Ensembl" id="ENSCWAP00000020296.1"/>
    </source>
</evidence>
<feature type="transmembrane region" description="Helical" evidence="12">
    <location>
        <begin position="58"/>
        <end position="77"/>
    </location>
</feature>
<evidence type="ECO:0000256" key="5">
    <source>
        <dbReference type="ARBA" id="ARBA00022692"/>
    </source>
</evidence>
<dbReference type="GO" id="GO:0004984">
    <property type="term" value="F:olfactory receptor activity"/>
    <property type="evidence" value="ECO:0007669"/>
    <property type="project" value="InterPro"/>
</dbReference>
<dbReference type="PANTHER" id="PTHR26453">
    <property type="entry name" value="OLFACTORY RECEPTOR"/>
    <property type="match status" value="1"/>
</dbReference>
<feature type="transmembrane region" description="Helical" evidence="12">
    <location>
        <begin position="130"/>
        <end position="153"/>
    </location>
</feature>
<dbReference type="Ensembl" id="ENSCWAT00000022024.1">
    <property type="protein sequence ID" value="ENSCWAP00000020296.1"/>
    <property type="gene ID" value="ENSCWAG00000015540.1"/>
</dbReference>
<evidence type="ECO:0000256" key="1">
    <source>
        <dbReference type="ARBA" id="ARBA00003929"/>
    </source>
</evidence>
<dbReference type="PRINTS" id="PR00237">
    <property type="entry name" value="GPCRRHODOPSN"/>
</dbReference>
<keyword evidence="3" id="KW-1003">Cell membrane</keyword>
<reference evidence="14" key="2">
    <citation type="submission" date="2025-09" db="UniProtKB">
        <authorList>
            <consortium name="Ensembl"/>
        </authorList>
    </citation>
    <scope>IDENTIFICATION</scope>
</reference>
<evidence type="ECO:0000256" key="2">
    <source>
        <dbReference type="ARBA" id="ARBA00004651"/>
    </source>
</evidence>
<keyword evidence="7 12" id="KW-1133">Transmembrane helix</keyword>
<dbReference type="Proteomes" id="UP000694540">
    <property type="component" value="Unplaced"/>
</dbReference>
<sequence length="311" mass="34439">MINQTILKEFTLVGFSVYQHAQTFLFVAFLCLYLVTLTGNIAIISLTWVDRCLHTPMYLFLSALSFSETCYTLTIIPKMLADLLTKNRSISVIGCGMQMYFFLGLGGAHTIILTLMGYDRFLAICNPLRYPLLMTNMLCGQLVASAWAAGFIISVTETALIFRGSFCGPNLVKHFFCHMRAVVRLSCLDSELTEFTVTVISVSGLMGTFLLIILTYVFILSTVLRIPSAEGKQKAFSTCASHLTVVFVHFGFASIVYLKPEPEASGGDDTVIAVPYTVITPFLSPLIFSLRNKDMKNAFRKVLGKTSSLNK</sequence>
<dbReference type="InterPro" id="IPR000725">
    <property type="entry name" value="Olfact_rcpt"/>
</dbReference>
<evidence type="ECO:0000259" key="13">
    <source>
        <dbReference type="PROSITE" id="PS50262"/>
    </source>
</evidence>
<organism evidence="14 15">
    <name type="scientific">Catagonus wagneri</name>
    <name type="common">Chacoan peccary</name>
    <dbReference type="NCBI Taxonomy" id="51154"/>
    <lineage>
        <taxon>Eukaryota</taxon>
        <taxon>Metazoa</taxon>
        <taxon>Chordata</taxon>
        <taxon>Craniata</taxon>
        <taxon>Vertebrata</taxon>
        <taxon>Euteleostomi</taxon>
        <taxon>Mammalia</taxon>
        <taxon>Eutheria</taxon>
        <taxon>Laurasiatheria</taxon>
        <taxon>Artiodactyla</taxon>
        <taxon>Suina</taxon>
        <taxon>Tayassuidae</taxon>
        <taxon>Catagonus</taxon>
    </lineage>
</organism>
<feature type="domain" description="G-protein coupled receptors family 1 profile" evidence="13">
    <location>
        <begin position="39"/>
        <end position="288"/>
    </location>
</feature>
<evidence type="ECO:0000313" key="15">
    <source>
        <dbReference type="Proteomes" id="UP000694540"/>
    </source>
</evidence>
<feature type="transmembrane region" description="Helical" evidence="12">
    <location>
        <begin position="199"/>
        <end position="223"/>
    </location>
</feature>
<dbReference type="SUPFAM" id="SSF81321">
    <property type="entry name" value="Family A G protein-coupled receptor-like"/>
    <property type="match status" value="1"/>
</dbReference>
<dbReference type="InterPro" id="IPR000276">
    <property type="entry name" value="GPCR_Rhodpsn"/>
</dbReference>
<feature type="transmembrane region" description="Helical" evidence="12">
    <location>
        <begin position="235"/>
        <end position="258"/>
    </location>
</feature>
<name>A0A8C3YL82_9CETA</name>
<proteinExistence type="predicted"/>
<dbReference type="GeneTree" id="ENSGT00940000161831"/>
<evidence type="ECO:0000256" key="10">
    <source>
        <dbReference type="ARBA" id="ARBA00023170"/>
    </source>
</evidence>
<dbReference type="PROSITE" id="PS50262">
    <property type="entry name" value="G_PROTEIN_RECEP_F1_2"/>
    <property type="match status" value="1"/>
</dbReference>
<evidence type="ECO:0000256" key="9">
    <source>
        <dbReference type="ARBA" id="ARBA00023136"/>
    </source>
</evidence>
<keyword evidence="9 12" id="KW-0472">Membrane</keyword>
<dbReference type="CDD" id="cd15225">
    <property type="entry name" value="7tmA_OR10A-like"/>
    <property type="match status" value="1"/>
</dbReference>
<evidence type="ECO:0000256" key="8">
    <source>
        <dbReference type="ARBA" id="ARBA00023040"/>
    </source>
</evidence>
<dbReference type="GO" id="GO:0005886">
    <property type="term" value="C:plasma membrane"/>
    <property type="evidence" value="ECO:0007669"/>
    <property type="project" value="UniProtKB-SubCell"/>
</dbReference>
<dbReference type="GO" id="GO:0004930">
    <property type="term" value="F:G protein-coupled receptor activity"/>
    <property type="evidence" value="ECO:0007669"/>
    <property type="project" value="UniProtKB-KW"/>
</dbReference>
<comment type="subcellular location">
    <subcellularLocation>
        <location evidence="2">Cell membrane</location>
        <topology evidence="2">Multi-pass membrane protein</topology>
    </subcellularLocation>
</comment>
<accession>A0A8C3YL82</accession>
<keyword evidence="10" id="KW-0675">Receptor</keyword>
<reference evidence="14" key="1">
    <citation type="submission" date="2025-08" db="UniProtKB">
        <authorList>
            <consortium name="Ensembl"/>
        </authorList>
    </citation>
    <scope>IDENTIFICATION</scope>
</reference>
<keyword evidence="5 12" id="KW-0812">Transmembrane</keyword>
<evidence type="ECO:0000256" key="12">
    <source>
        <dbReference type="SAM" id="Phobius"/>
    </source>
</evidence>
<keyword evidence="4" id="KW-0716">Sensory transduction</keyword>
<evidence type="ECO:0000256" key="11">
    <source>
        <dbReference type="ARBA" id="ARBA00023224"/>
    </source>
</evidence>
<protein>
    <recommendedName>
        <fullName evidence="13">G-protein coupled receptors family 1 profile domain-containing protein</fullName>
    </recommendedName>
</protein>
<evidence type="ECO:0000256" key="3">
    <source>
        <dbReference type="ARBA" id="ARBA00022475"/>
    </source>
</evidence>
<feature type="transmembrane region" description="Helical" evidence="12">
    <location>
        <begin position="97"/>
        <end position="118"/>
    </location>
</feature>
<keyword evidence="6" id="KW-0552">Olfaction</keyword>
<keyword evidence="11" id="KW-0807">Transducer</keyword>
<dbReference type="Pfam" id="PF13853">
    <property type="entry name" value="7tm_4"/>
    <property type="match status" value="1"/>
</dbReference>
<dbReference type="PRINTS" id="PR00245">
    <property type="entry name" value="OLFACTORYR"/>
</dbReference>